<dbReference type="EMBL" id="JANKHO010001736">
    <property type="protein sequence ID" value="KAJ3499568.1"/>
    <property type="molecule type" value="Genomic_DNA"/>
</dbReference>
<keyword evidence="2" id="KW-1185">Reference proteome</keyword>
<gene>
    <name evidence="1" type="ORF">NLJ89_g10087</name>
</gene>
<dbReference type="SUPFAM" id="SSF47473">
    <property type="entry name" value="EF-hand"/>
    <property type="match status" value="1"/>
</dbReference>
<protein>
    <recommendedName>
        <fullName evidence="3">EF-hand domain-containing protein</fullName>
    </recommendedName>
</protein>
<accession>A0A9W8JZD0</accession>
<evidence type="ECO:0000313" key="2">
    <source>
        <dbReference type="Proteomes" id="UP001148786"/>
    </source>
</evidence>
<dbReference type="OrthoDB" id="26525at2759"/>
<dbReference type="Proteomes" id="UP001148786">
    <property type="component" value="Unassembled WGS sequence"/>
</dbReference>
<name>A0A9W8JZD0_9AGAR</name>
<comment type="caution">
    <text evidence="1">The sequence shown here is derived from an EMBL/GenBank/DDBJ whole genome shotgun (WGS) entry which is preliminary data.</text>
</comment>
<evidence type="ECO:0008006" key="3">
    <source>
        <dbReference type="Google" id="ProtNLM"/>
    </source>
</evidence>
<proteinExistence type="predicted"/>
<organism evidence="1 2">
    <name type="scientific">Agrocybe chaxingu</name>
    <dbReference type="NCBI Taxonomy" id="84603"/>
    <lineage>
        <taxon>Eukaryota</taxon>
        <taxon>Fungi</taxon>
        <taxon>Dikarya</taxon>
        <taxon>Basidiomycota</taxon>
        <taxon>Agaricomycotina</taxon>
        <taxon>Agaricomycetes</taxon>
        <taxon>Agaricomycetidae</taxon>
        <taxon>Agaricales</taxon>
        <taxon>Agaricineae</taxon>
        <taxon>Strophariaceae</taxon>
        <taxon>Agrocybe</taxon>
    </lineage>
</organism>
<sequence length="131" mass="14693">MATSSDSNAARLIDDEGTITDLLEACLKHIFAKYCTPSVPRTSETTLLVPPADAYLSAEGLDKWAVDTNGEPFSEETKEEVVESFDVTDDGKLTLKGFIQLYQLQTQSDEEETLKDLQKHGFDRRLQFIMK</sequence>
<reference evidence="1" key="1">
    <citation type="submission" date="2022-07" db="EMBL/GenBank/DDBJ databases">
        <title>Genome Sequence of Agrocybe chaxingu.</title>
        <authorList>
            <person name="Buettner E."/>
        </authorList>
    </citation>
    <scope>NUCLEOTIDE SEQUENCE</scope>
    <source>
        <strain evidence="1">MP-N11</strain>
    </source>
</reference>
<dbReference type="Gene3D" id="1.10.238.10">
    <property type="entry name" value="EF-hand"/>
    <property type="match status" value="1"/>
</dbReference>
<dbReference type="InterPro" id="IPR011992">
    <property type="entry name" value="EF-hand-dom_pair"/>
</dbReference>
<dbReference type="AlphaFoldDB" id="A0A9W8JZD0"/>
<evidence type="ECO:0000313" key="1">
    <source>
        <dbReference type="EMBL" id="KAJ3499568.1"/>
    </source>
</evidence>